<dbReference type="GO" id="GO:0032259">
    <property type="term" value="P:methylation"/>
    <property type="evidence" value="ECO:0007669"/>
    <property type="project" value="UniProtKB-KW"/>
</dbReference>
<organism evidence="2 3">
    <name type="scientific">Plakobranchus ocellatus</name>
    <dbReference type="NCBI Taxonomy" id="259542"/>
    <lineage>
        <taxon>Eukaryota</taxon>
        <taxon>Metazoa</taxon>
        <taxon>Spiralia</taxon>
        <taxon>Lophotrochozoa</taxon>
        <taxon>Mollusca</taxon>
        <taxon>Gastropoda</taxon>
        <taxon>Heterobranchia</taxon>
        <taxon>Euthyneura</taxon>
        <taxon>Panpulmonata</taxon>
        <taxon>Sacoglossa</taxon>
        <taxon>Placobranchoidea</taxon>
        <taxon>Plakobranchidae</taxon>
        <taxon>Plakobranchus</taxon>
    </lineage>
</organism>
<reference evidence="2 3" key="1">
    <citation type="journal article" date="2021" name="Elife">
        <title>Chloroplast acquisition without the gene transfer in kleptoplastic sea slugs, Plakobranchus ocellatus.</title>
        <authorList>
            <person name="Maeda T."/>
            <person name="Takahashi S."/>
            <person name="Yoshida T."/>
            <person name="Shimamura S."/>
            <person name="Takaki Y."/>
            <person name="Nagai Y."/>
            <person name="Toyoda A."/>
            <person name="Suzuki Y."/>
            <person name="Arimoto A."/>
            <person name="Ishii H."/>
            <person name="Satoh N."/>
            <person name="Nishiyama T."/>
            <person name="Hasebe M."/>
            <person name="Maruyama T."/>
            <person name="Minagawa J."/>
            <person name="Obokata J."/>
            <person name="Shigenobu S."/>
        </authorList>
    </citation>
    <scope>NUCLEOTIDE SEQUENCE [LARGE SCALE GENOMIC DNA]</scope>
</reference>
<proteinExistence type="predicted"/>
<evidence type="ECO:0000313" key="2">
    <source>
        <dbReference type="EMBL" id="GFO15417.1"/>
    </source>
</evidence>
<evidence type="ECO:0000313" key="3">
    <source>
        <dbReference type="Proteomes" id="UP000735302"/>
    </source>
</evidence>
<gene>
    <name evidence="2" type="ORF">PoB_004192200</name>
</gene>
<name>A0AAV4B8C9_9GAST</name>
<sequence length="111" mass="12108">MSCRLEGAPRGLGSSASAGRAPANNGPAVQPFCVSARARVDTNRLRVQYSTVQYSTVQYSTVQYSTGQYSTVQYSTVQYSTAETETGYHINIHCMRCSLISCATVNNIYFS</sequence>
<accession>A0AAV4B8C9</accession>
<keyword evidence="2" id="KW-0489">Methyltransferase</keyword>
<dbReference type="EMBL" id="BLXT01004610">
    <property type="protein sequence ID" value="GFO15417.1"/>
    <property type="molecule type" value="Genomic_DNA"/>
</dbReference>
<dbReference type="AlphaFoldDB" id="A0AAV4B8C9"/>
<comment type="caution">
    <text evidence="2">The sequence shown here is derived from an EMBL/GenBank/DDBJ whole genome shotgun (WGS) entry which is preliminary data.</text>
</comment>
<keyword evidence="3" id="KW-1185">Reference proteome</keyword>
<protein>
    <submittedName>
        <fullName evidence="2">Adenine-specific DNA methylase</fullName>
    </submittedName>
</protein>
<dbReference type="GO" id="GO:0008168">
    <property type="term" value="F:methyltransferase activity"/>
    <property type="evidence" value="ECO:0007669"/>
    <property type="project" value="UniProtKB-KW"/>
</dbReference>
<evidence type="ECO:0000256" key="1">
    <source>
        <dbReference type="SAM" id="MobiDB-lite"/>
    </source>
</evidence>
<feature type="region of interest" description="Disordered" evidence="1">
    <location>
        <begin position="1"/>
        <end position="29"/>
    </location>
</feature>
<dbReference type="Proteomes" id="UP000735302">
    <property type="component" value="Unassembled WGS sequence"/>
</dbReference>
<keyword evidence="2" id="KW-0808">Transferase</keyword>